<dbReference type="InterPro" id="IPR015947">
    <property type="entry name" value="PUA-like_sf"/>
</dbReference>
<dbReference type="NCBIfam" id="NF008692">
    <property type="entry name" value="PRK11713.1-5"/>
    <property type="match status" value="1"/>
</dbReference>
<dbReference type="Pfam" id="PF20260">
    <property type="entry name" value="PUA_4"/>
    <property type="match status" value="1"/>
</dbReference>
<dbReference type="SUPFAM" id="SSF75217">
    <property type="entry name" value="alpha/beta knot"/>
    <property type="match status" value="1"/>
</dbReference>
<evidence type="ECO:0000256" key="1">
    <source>
        <dbReference type="ARBA" id="ARBA00004496"/>
    </source>
</evidence>
<evidence type="ECO:0000259" key="14">
    <source>
        <dbReference type="Pfam" id="PF20260"/>
    </source>
</evidence>
<dbReference type="CDD" id="cd18084">
    <property type="entry name" value="RsmE-like"/>
    <property type="match status" value="1"/>
</dbReference>
<evidence type="ECO:0000256" key="9">
    <source>
        <dbReference type="ARBA" id="ARBA00022691"/>
    </source>
</evidence>
<protein>
    <recommendedName>
        <fullName evidence="4 12">Ribosomal RNA small subunit methyltransferase E</fullName>
        <ecNumber evidence="3 12">2.1.1.193</ecNumber>
    </recommendedName>
</protein>
<feature type="domain" description="Ribosomal RNA small subunit methyltransferase E methyltransferase" evidence="13">
    <location>
        <begin position="77"/>
        <end position="239"/>
    </location>
</feature>
<name>A0A3M0ADM9_9GAMM</name>
<evidence type="ECO:0000313" key="16">
    <source>
        <dbReference type="Proteomes" id="UP000267187"/>
    </source>
</evidence>
<sequence>MARLIRLLDRALSPSASTLELSAAPSHHLLKVLRAKPGQAVEVFDGNGRFARGNLGTLSSKKVAAIDISEWGNASLESPLDITLCLAISKGDRFDYALQKATELGVNRIIPMIAERSEFKLKGERQEKKKLSWQGIVDAAAEQCGRFHSPVVATPTATEKLIPSMGGEFDLKLVLHHRSATKLDSTITPRSVALLIGPEGGLSEQEISLAESVGFRSVLFGPRVLRTETAPIVALSILQQFYGDFT</sequence>
<evidence type="ECO:0000256" key="2">
    <source>
        <dbReference type="ARBA" id="ARBA00005528"/>
    </source>
</evidence>
<evidence type="ECO:0000256" key="6">
    <source>
        <dbReference type="ARBA" id="ARBA00022552"/>
    </source>
</evidence>
<dbReference type="PANTHER" id="PTHR30027">
    <property type="entry name" value="RIBOSOMAL RNA SMALL SUBUNIT METHYLTRANSFERASE E"/>
    <property type="match status" value="1"/>
</dbReference>
<keyword evidence="7 12" id="KW-0489">Methyltransferase</keyword>
<dbReference type="Gene3D" id="3.40.1280.10">
    <property type="match status" value="1"/>
</dbReference>
<reference evidence="15 16" key="1">
    <citation type="submission" date="2018-10" db="EMBL/GenBank/DDBJ databases">
        <title>Genomic Encyclopedia of Type Strains, Phase IV (KMG-IV): sequencing the most valuable type-strain genomes for metagenomic binning, comparative biology and taxonomic classification.</title>
        <authorList>
            <person name="Goeker M."/>
        </authorList>
    </citation>
    <scope>NUCLEOTIDE SEQUENCE [LARGE SCALE GENOMIC DNA]</scope>
    <source>
        <strain evidence="15 16">DSM 25080</strain>
    </source>
</reference>
<keyword evidence="8 12" id="KW-0808">Transferase</keyword>
<dbReference type="InterPro" id="IPR006700">
    <property type="entry name" value="RsmE"/>
</dbReference>
<dbReference type="GO" id="GO:0070042">
    <property type="term" value="F:rRNA (uridine-N3-)-methyltransferase activity"/>
    <property type="evidence" value="ECO:0007669"/>
    <property type="project" value="TreeGrafter"/>
</dbReference>
<dbReference type="InterPro" id="IPR046887">
    <property type="entry name" value="RsmE_PUA-like"/>
</dbReference>
<evidence type="ECO:0000256" key="5">
    <source>
        <dbReference type="ARBA" id="ARBA00022490"/>
    </source>
</evidence>
<gene>
    <name evidence="15" type="ORF">DFR27_0182</name>
</gene>
<comment type="caution">
    <text evidence="15">The sequence shown here is derived from an EMBL/GenBank/DDBJ whole genome shotgun (WGS) entry which is preliminary data.</text>
</comment>
<dbReference type="InterPro" id="IPR029028">
    <property type="entry name" value="Alpha/beta_knot_MTases"/>
</dbReference>
<dbReference type="InterPro" id="IPR046886">
    <property type="entry name" value="RsmE_MTase_dom"/>
</dbReference>
<organism evidence="15 16">
    <name type="scientific">Umboniibacter marinipuniceus</name>
    <dbReference type="NCBI Taxonomy" id="569599"/>
    <lineage>
        <taxon>Bacteria</taxon>
        <taxon>Pseudomonadati</taxon>
        <taxon>Pseudomonadota</taxon>
        <taxon>Gammaproteobacteria</taxon>
        <taxon>Cellvibrionales</taxon>
        <taxon>Cellvibrionaceae</taxon>
        <taxon>Umboniibacter</taxon>
    </lineage>
</organism>
<keyword evidence="9 12" id="KW-0949">S-adenosyl-L-methionine</keyword>
<dbReference type="InterPro" id="IPR029026">
    <property type="entry name" value="tRNA_m1G_MTases_N"/>
</dbReference>
<dbReference type="Proteomes" id="UP000267187">
    <property type="component" value="Unassembled WGS sequence"/>
</dbReference>
<evidence type="ECO:0000256" key="12">
    <source>
        <dbReference type="PIRNR" id="PIRNR015601"/>
    </source>
</evidence>
<comment type="subcellular location">
    <subcellularLocation>
        <location evidence="1 12">Cytoplasm</location>
    </subcellularLocation>
</comment>
<evidence type="ECO:0000256" key="3">
    <source>
        <dbReference type="ARBA" id="ARBA00012328"/>
    </source>
</evidence>
<dbReference type="NCBIfam" id="TIGR00046">
    <property type="entry name" value="RsmE family RNA methyltransferase"/>
    <property type="match status" value="1"/>
</dbReference>
<evidence type="ECO:0000313" key="15">
    <source>
        <dbReference type="EMBL" id="RMA82234.1"/>
    </source>
</evidence>
<dbReference type="OrthoDB" id="9815641at2"/>
<accession>A0A3M0ADM9</accession>
<proteinExistence type="inferred from homology"/>
<dbReference type="SUPFAM" id="SSF88697">
    <property type="entry name" value="PUA domain-like"/>
    <property type="match status" value="1"/>
</dbReference>
<dbReference type="AlphaFoldDB" id="A0A3M0ADM9"/>
<dbReference type="Pfam" id="PF04452">
    <property type="entry name" value="Methyltrans_RNA"/>
    <property type="match status" value="1"/>
</dbReference>
<evidence type="ECO:0000256" key="8">
    <source>
        <dbReference type="ARBA" id="ARBA00022679"/>
    </source>
</evidence>
<feature type="domain" description="Ribosomal RNA small subunit methyltransferase E PUA-like" evidence="14">
    <location>
        <begin position="26"/>
        <end position="64"/>
    </location>
</feature>
<evidence type="ECO:0000256" key="11">
    <source>
        <dbReference type="ARBA" id="ARBA00047944"/>
    </source>
</evidence>
<dbReference type="GO" id="GO:0070475">
    <property type="term" value="P:rRNA base methylation"/>
    <property type="evidence" value="ECO:0007669"/>
    <property type="project" value="TreeGrafter"/>
</dbReference>
<dbReference type="RefSeq" id="WP_121875580.1">
    <property type="nucleotide sequence ID" value="NZ_REFJ01000001.1"/>
</dbReference>
<dbReference type="GO" id="GO:0005737">
    <property type="term" value="C:cytoplasm"/>
    <property type="evidence" value="ECO:0007669"/>
    <property type="project" value="UniProtKB-SubCell"/>
</dbReference>
<dbReference type="EMBL" id="REFJ01000001">
    <property type="protein sequence ID" value="RMA82234.1"/>
    <property type="molecule type" value="Genomic_DNA"/>
</dbReference>
<evidence type="ECO:0000256" key="4">
    <source>
        <dbReference type="ARBA" id="ARBA00013673"/>
    </source>
</evidence>
<keyword evidence="5 12" id="KW-0963">Cytoplasm</keyword>
<dbReference type="PIRSF" id="PIRSF015601">
    <property type="entry name" value="MTase_slr0722"/>
    <property type="match status" value="1"/>
</dbReference>
<comment type="similarity">
    <text evidence="2 12">Belongs to the RNA methyltransferase RsmE family.</text>
</comment>
<keyword evidence="16" id="KW-1185">Reference proteome</keyword>
<keyword evidence="6 12" id="KW-0698">rRNA processing</keyword>
<evidence type="ECO:0000256" key="7">
    <source>
        <dbReference type="ARBA" id="ARBA00022603"/>
    </source>
</evidence>
<evidence type="ECO:0000256" key="10">
    <source>
        <dbReference type="ARBA" id="ARBA00025699"/>
    </source>
</evidence>
<comment type="catalytic activity">
    <reaction evidence="11 12">
        <text>uridine(1498) in 16S rRNA + S-adenosyl-L-methionine = N(3)-methyluridine(1498) in 16S rRNA + S-adenosyl-L-homocysteine + H(+)</text>
        <dbReference type="Rhea" id="RHEA:42920"/>
        <dbReference type="Rhea" id="RHEA-COMP:10283"/>
        <dbReference type="Rhea" id="RHEA-COMP:10284"/>
        <dbReference type="ChEBI" id="CHEBI:15378"/>
        <dbReference type="ChEBI" id="CHEBI:57856"/>
        <dbReference type="ChEBI" id="CHEBI:59789"/>
        <dbReference type="ChEBI" id="CHEBI:65315"/>
        <dbReference type="ChEBI" id="CHEBI:74502"/>
        <dbReference type="EC" id="2.1.1.193"/>
    </reaction>
</comment>
<dbReference type="PANTHER" id="PTHR30027:SF3">
    <property type="entry name" value="16S RRNA (URACIL(1498)-N(3))-METHYLTRANSFERASE"/>
    <property type="match status" value="1"/>
</dbReference>
<evidence type="ECO:0000259" key="13">
    <source>
        <dbReference type="Pfam" id="PF04452"/>
    </source>
</evidence>
<comment type="function">
    <text evidence="10 12">Specifically methylates the N3 position of the uracil ring of uridine 1498 (m3U1498) in 16S rRNA. Acts on the fully assembled 30S ribosomal subunit.</text>
</comment>
<dbReference type="EC" id="2.1.1.193" evidence="3 12"/>